<gene>
    <name evidence="1" type="ORF">MGAL_10B074419</name>
</gene>
<comment type="caution">
    <text evidence="1">The sequence shown here is derived from an EMBL/GenBank/DDBJ whole genome shotgun (WGS) entry which is preliminary data.</text>
</comment>
<proteinExistence type="predicted"/>
<dbReference type="AlphaFoldDB" id="A0A8B6DAT1"/>
<keyword evidence="2" id="KW-1185">Reference proteome</keyword>
<protein>
    <submittedName>
        <fullName evidence="1">Uncharacterized protein</fullName>
    </submittedName>
</protein>
<evidence type="ECO:0000313" key="1">
    <source>
        <dbReference type="EMBL" id="VDI17106.1"/>
    </source>
</evidence>
<dbReference type="EMBL" id="UYJE01003168">
    <property type="protein sequence ID" value="VDI17106.1"/>
    <property type="molecule type" value="Genomic_DNA"/>
</dbReference>
<reference evidence="1" key="1">
    <citation type="submission" date="2018-11" db="EMBL/GenBank/DDBJ databases">
        <authorList>
            <person name="Alioto T."/>
            <person name="Alioto T."/>
        </authorList>
    </citation>
    <scope>NUCLEOTIDE SEQUENCE</scope>
</reference>
<dbReference type="OrthoDB" id="6212477at2759"/>
<organism evidence="1 2">
    <name type="scientific">Mytilus galloprovincialis</name>
    <name type="common">Mediterranean mussel</name>
    <dbReference type="NCBI Taxonomy" id="29158"/>
    <lineage>
        <taxon>Eukaryota</taxon>
        <taxon>Metazoa</taxon>
        <taxon>Spiralia</taxon>
        <taxon>Lophotrochozoa</taxon>
        <taxon>Mollusca</taxon>
        <taxon>Bivalvia</taxon>
        <taxon>Autobranchia</taxon>
        <taxon>Pteriomorphia</taxon>
        <taxon>Mytilida</taxon>
        <taxon>Mytiloidea</taxon>
        <taxon>Mytilidae</taxon>
        <taxon>Mytilinae</taxon>
        <taxon>Mytilus</taxon>
    </lineage>
</organism>
<evidence type="ECO:0000313" key="2">
    <source>
        <dbReference type="Proteomes" id="UP000596742"/>
    </source>
</evidence>
<name>A0A8B6DAT1_MYTGA</name>
<dbReference type="Proteomes" id="UP000596742">
    <property type="component" value="Unassembled WGS sequence"/>
</dbReference>
<sequence>MSLQDDLLQTSQRESMHMENVFYHGTINLTSKIETHICEMNLAVVCVFGSSYSEVLATKVVNNCNGRCKPFGGHKNNSFIYDVRHYLARYCNYHACRMCCWFHKKSAEIYKNATTDSGKNVPELLINKQYVQQNGEQTQTTELIIKTNPIPTSRMSYVNKENSVVNIHTETTYNCVDMSSNYVGRSLALDTAHQVPLVNTMNNDQITIKFQN</sequence>
<accession>A0A8B6DAT1</accession>